<evidence type="ECO:0000313" key="1">
    <source>
        <dbReference type="EMBL" id="QJA62508.1"/>
    </source>
</evidence>
<evidence type="ECO:0000313" key="2">
    <source>
        <dbReference type="EMBL" id="QJA82501.1"/>
    </source>
</evidence>
<name>A0A6M3KLJ9_9ZZZZ</name>
<organism evidence="2">
    <name type="scientific">viral metagenome</name>
    <dbReference type="NCBI Taxonomy" id="1070528"/>
    <lineage>
        <taxon>unclassified sequences</taxon>
        <taxon>metagenomes</taxon>
        <taxon>organismal metagenomes</taxon>
    </lineage>
</organism>
<proteinExistence type="predicted"/>
<sequence>MTFEARLQQLEREHEEFSARLARFEAALAEVDRVEAAQAAALSDSIREVRGRLEDVARPYVFRPLEGGD</sequence>
<dbReference type="AlphaFoldDB" id="A0A6M3KLJ9"/>
<gene>
    <name evidence="2" type="ORF">MM415A00401_0013</name>
    <name evidence="1" type="ORF">MM415B00765_0008</name>
</gene>
<dbReference type="EMBL" id="MT142489">
    <property type="protein sequence ID" value="QJA82501.1"/>
    <property type="molecule type" value="Genomic_DNA"/>
</dbReference>
<accession>A0A6M3KLJ9</accession>
<protein>
    <submittedName>
        <fullName evidence="2">Uncharacterized protein</fullName>
    </submittedName>
</protein>
<dbReference type="EMBL" id="MT141473">
    <property type="protein sequence ID" value="QJA62508.1"/>
    <property type="molecule type" value="Genomic_DNA"/>
</dbReference>
<reference evidence="2" key="1">
    <citation type="submission" date="2020-03" db="EMBL/GenBank/DDBJ databases">
        <title>The deep terrestrial virosphere.</title>
        <authorList>
            <person name="Holmfeldt K."/>
            <person name="Nilsson E."/>
            <person name="Simone D."/>
            <person name="Lopez-Fernandez M."/>
            <person name="Wu X."/>
            <person name="de Brujin I."/>
            <person name="Lundin D."/>
            <person name="Andersson A."/>
            <person name="Bertilsson S."/>
            <person name="Dopson M."/>
        </authorList>
    </citation>
    <scope>NUCLEOTIDE SEQUENCE</scope>
    <source>
        <strain evidence="2">MM415A00401</strain>
        <strain evidence="1">MM415B00765</strain>
    </source>
</reference>